<dbReference type="PANTHER" id="PTHR42951">
    <property type="entry name" value="METALLO-BETA-LACTAMASE DOMAIN-CONTAINING"/>
    <property type="match status" value="1"/>
</dbReference>
<dbReference type="InterPro" id="IPR036866">
    <property type="entry name" value="RibonucZ/Hydroxyglut_hydro"/>
</dbReference>
<dbReference type="SUPFAM" id="SSF56281">
    <property type="entry name" value="Metallo-hydrolase/oxidoreductase"/>
    <property type="match status" value="1"/>
</dbReference>
<dbReference type="Pfam" id="PF00753">
    <property type="entry name" value="Lactamase_B"/>
    <property type="match status" value="1"/>
</dbReference>
<dbReference type="RefSeq" id="WP_084724132.1">
    <property type="nucleotide sequence ID" value="NZ_CP059733.1"/>
</dbReference>
<dbReference type="CDD" id="cd16276">
    <property type="entry name" value="metallo-hydrolase-like_MBL-fold"/>
    <property type="match status" value="1"/>
</dbReference>
<dbReference type="AlphaFoldDB" id="A0AAE9YXC9"/>
<proteinExistence type="predicted"/>
<keyword evidence="3" id="KW-1185">Reference proteome</keyword>
<dbReference type="PANTHER" id="PTHR42951:SF20">
    <property type="entry name" value="BETA LACTAMASE"/>
    <property type="match status" value="1"/>
</dbReference>
<accession>A0AAE9YXC9</accession>
<feature type="domain" description="Metallo-beta-lactamase" evidence="1">
    <location>
        <begin position="70"/>
        <end position="253"/>
    </location>
</feature>
<dbReference type="InterPro" id="IPR001279">
    <property type="entry name" value="Metallo-B-lactamas"/>
</dbReference>
<reference evidence="2 3" key="2">
    <citation type="journal article" date="2022" name="Mar. Drugs">
        <title>Bioassay-Guided Fractionation Leads to the Detection of Cholic Acid Generated by the Rare Thalassomonas sp.</title>
        <authorList>
            <person name="Pheiffer F."/>
            <person name="Schneider Y.K."/>
            <person name="Hansen E.H."/>
            <person name="Andersen J.H."/>
            <person name="Isaksson J."/>
            <person name="Busche T."/>
            <person name="R C."/>
            <person name="Kalinowski J."/>
            <person name="Zyl L.V."/>
            <person name="Trindade M."/>
        </authorList>
    </citation>
    <scope>NUCLEOTIDE SEQUENCE [LARGE SCALE GENOMIC DNA]</scope>
    <source>
        <strain evidence="2 3">XOM25</strain>
    </source>
</reference>
<evidence type="ECO:0000313" key="2">
    <source>
        <dbReference type="EMBL" id="WDE02946.1"/>
    </source>
</evidence>
<dbReference type="SMART" id="SM00849">
    <property type="entry name" value="Lactamase_B"/>
    <property type="match status" value="1"/>
</dbReference>
<dbReference type="Gene3D" id="3.60.15.10">
    <property type="entry name" value="Ribonuclease Z/Hydroxyacylglutathione hydrolase-like"/>
    <property type="match status" value="1"/>
</dbReference>
<dbReference type="Proteomes" id="UP000032352">
    <property type="component" value="Chromosome"/>
</dbReference>
<protein>
    <submittedName>
        <fullName evidence="2">MBL fold metallo-hydrolase</fullName>
    </submittedName>
</protein>
<dbReference type="EMBL" id="CP059733">
    <property type="protein sequence ID" value="WDE02946.1"/>
    <property type="molecule type" value="Genomic_DNA"/>
</dbReference>
<name>A0AAE9YXC9_9GAMM</name>
<organism evidence="2 3">
    <name type="scientific">Thalassomonas viridans</name>
    <dbReference type="NCBI Taxonomy" id="137584"/>
    <lineage>
        <taxon>Bacteria</taxon>
        <taxon>Pseudomonadati</taxon>
        <taxon>Pseudomonadota</taxon>
        <taxon>Gammaproteobacteria</taxon>
        <taxon>Alteromonadales</taxon>
        <taxon>Colwelliaceae</taxon>
        <taxon>Thalassomonas</taxon>
    </lineage>
</organism>
<sequence length="346" mass="37977">MKKILTATLVTLSLAACDNDNHPSPTIIIAPVESHDYLPVPASAFGPALNEQGYYVAEIRDGIYWVTEGVYQAMFITTGEGVIVVDAPPTLGKKLLSAIAEVTEETISHVIYSHSHADHIGAASVFPDTATVIAHEETAKRIERSQNQAIGDPYSFGMFLGGSDVPLPAITFTEEYELTIGNKTLQLINAQDGHAPGNIFINIPEQKVLMVVDIIYPEWTPFGEMAQSENMPAYLHAHELLLNYDFDTLVSGHLGQLGTREDVEKQLAYLRDITDNAATALQTTDFNAIATEYGQDNPWLLFEKYLDSVADTCNEITLDTWAEQLAAADVFTKSHCAKMVESLRID</sequence>
<evidence type="ECO:0000259" key="1">
    <source>
        <dbReference type="SMART" id="SM00849"/>
    </source>
</evidence>
<dbReference type="KEGG" id="tvd:SG34_016010"/>
<dbReference type="PROSITE" id="PS51257">
    <property type="entry name" value="PROKAR_LIPOPROTEIN"/>
    <property type="match status" value="1"/>
</dbReference>
<evidence type="ECO:0000313" key="3">
    <source>
        <dbReference type="Proteomes" id="UP000032352"/>
    </source>
</evidence>
<reference evidence="2 3" key="1">
    <citation type="journal article" date="2015" name="Genome Announc.">
        <title>Draft Genome Sequences of Marine Isolates of Thalassomonas viridans and Thalassomonas actiniarum.</title>
        <authorList>
            <person name="Olonade I."/>
            <person name="van Zyl L.J."/>
            <person name="Trindade M."/>
        </authorList>
    </citation>
    <scope>NUCLEOTIDE SEQUENCE [LARGE SCALE GENOMIC DNA]</scope>
    <source>
        <strain evidence="2 3">XOM25</strain>
    </source>
</reference>
<dbReference type="InterPro" id="IPR050855">
    <property type="entry name" value="NDM-1-like"/>
</dbReference>
<gene>
    <name evidence="2" type="ORF">SG34_016010</name>
</gene>